<dbReference type="EMBL" id="CAJVOS010000027">
    <property type="protein sequence ID" value="CAG8122966.1"/>
    <property type="molecule type" value="Genomic_DNA"/>
</dbReference>
<dbReference type="OrthoDB" id="5230585at2759"/>
<accession>A0A9W4HTU9</accession>
<dbReference type="Pfam" id="PF07985">
    <property type="entry name" value="SRR1"/>
    <property type="match status" value="1"/>
</dbReference>
<protein>
    <recommendedName>
        <fullName evidence="1">SRR1-like domain-containing protein</fullName>
    </recommendedName>
</protein>
<keyword evidence="3" id="KW-1185">Reference proteome</keyword>
<dbReference type="PANTHER" id="PTHR42080:SF3">
    <property type="entry name" value="SRR1-LIKE DOMAIN-CONTAINING PROTEIN"/>
    <property type="match status" value="1"/>
</dbReference>
<dbReference type="AlphaFoldDB" id="A0A9W4HTU9"/>
<dbReference type="Proteomes" id="UP001153618">
    <property type="component" value="Unassembled WGS sequence"/>
</dbReference>
<sequence>MKNGDAILSPVSIVHRGYLLDVDTDEPLPADEVVDHGPVSLVYRAKSYEWKSTSICRKLKAILSASAHSHDINKVIGFGLGGFSRRMIPYKSATRAMTQHVLLRVLKDWLQKKTGGKSPCYAQDPAYNSTDTQVLQENGIEVIDDPCGWLEVDEQSMVVSIAATVPVKEIIADIARPAVIIWDRVSFEDAIGMTGESARLDPNSYRVFKMMEEYDMFEFGAGEDLCPWGSIVVYIRKSKTAVPPNFK</sequence>
<proteinExistence type="predicted"/>
<evidence type="ECO:0000313" key="3">
    <source>
        <dbReference type="Proteomes" id="UP001153618"/>
    </source>
</evidence>
<reference evidence="2" key="1">
    <citation type="submission" date="2021-07" db="EMBL/GenBank/DDBJ databases">
        <authorList>
            <person name="Branca A.L. A."/>
        </authorList>
    </citation>
    <scope>NUCLEOTIDE SEQUENCE</scope>
</reference>
<comment type="caution">
    <text evidence="2">The sequence shown here is derived from an EMBL/GenBank/DDBJ whole genome shotgun (WGS) entry which is preliminary data.</text>
</comment>
<dbReference type="InterPro" id="IPR012942">
    <property type="entry name" value="SRR1-like"/>
</dbReference>
<dbReference type="PANTHER" id="PTHR42080">
    <property type="entry name" value="SRR1 DOMAIN-CONTAINING PROTEIN"/>
    <property type="match status" value="1"/>
</dbReference>
<name>A0A9W4HTU9_PENOL</name>
<organism evidence="2 3">
    <name type="scientific">Penicillium olsonii</name>
    <dbReference type="NCBI Taxonomy" id="99116"/>
    <lineage>
        <taxon>Eukaryota</taxon>
        <taxon>Fungi</taxon>
        <taxon>Dikarya</taxon>
        <taxon>Ascomycota</taxon>
        <taxon>Pezizomycotina</taxon>
        <taxon>Eurotiomycetes</taxon>
        <taxon>Eurotiomycetidae</taxon>
        <taxon>Eurotiales</taxon>
        <taxon>Aspergillaceae</taxon>
        <taxon>Penicillium</taxon>
    </lineage>
</organism>
<feature type="domain" description="SRR1-like" evidence="1">
    <location>
        <begin position="62"/>
        <end position="186"/>
    </location>
</feature>
<evidence type="ECO:0000313" key="2">
    <source>
        <dbReference type="EMBL" id="CAG8122966.1"/>
    </source>
</evidence>
<gene>
    <name evidence="2" type="ORF">POLS_LOCUS5292</name>
</gene>
<evidence type="ECO:0000259" key="1">
    <source>
        <dbReference type="Pfam" id="PF07985"/>
    </source>
</evidence>